<gene>
    <name evidence="2" type="ORF">AsAng_0034600</name>
</gene>
<feature type="region of interest" description="Disordered" evidence="1">
    <location>
        <begin position="41"/>
        <end position="73"/>
    </location>
</feature>
<dbReference type="EMBL" id="AP026867">
    <property type="protein sequence ID" value="BDS12735.1"/>
    <property type="molecule type" value="Genomic_DNA"/>
</dbReference>
<dbReference type="InterPro" id="IPR036366">
    <property type="entry name" value="PGBDSf"/>
</dbReference>
<protein>
    <submittedName>
        <fullName evidence="2">Uncharacterized protein</fullName>
    </submittedName>
</protein>
<evidence type="ECO:0000313" key="2">
    <source>
        <dbReference type="EMBL" id="BDS12735.1"/>
    </source>
</evidence>
<reference evidence="2" key="1">
    <citation type="submission" date="2022-09" db="EMBL/GenBank/DDBJ databases">
        <title>Aureispira anguillicida sp. nov., isolated from Leptocephalus of Japanese eel Anguilla japonica.</title>
        <authorList>
            <person name="Yuasa K."/>
            <person name="Mekata T."/>
            <person name="Ikunari K."/>
        </authorList>
    </citation>
    <scope>NUCLEOTIDE SEQUENCE</scope>
    <source>
        <strain evidence="2">EL160426</strain>
    </source>
</reference>
<dbReference type="AlphaFoldDB" id="A0A915YGR0"/>
<dbReference type="KEGG" id="aup:AsAng_0034600"/>
<organism evidence="2 3">
    <name type="scientific">Aureispira anguillae</name>
    <dbReference type="NCBI Taxonomy" id="2864201"/>
    <lineage>
        <taxon>Bacteria</taxon>
        <taxon>Pseudomonadati</taxon>
        <taxon>Bacteroidota</taxon>
        <taxon>Saprospiria</taxon>
        <taxon>Saprospirales</taxon>
        <taxon>Saprospiraceae</taxon>
        <taxon>Aureispira</taxon>
    </lineage>
</organism>
<dbReference type="SUPFAM" id="SSF47090">
    <property type="entry name" value="PGBD-like"/>
    <property type="match status" value="1"/>
</dbReference>
<evidence type="ECO:0000313" key="3">
    <source>
        <dbReference type="Proteomes" id="UP001060919"/>
    </source>
</evidence>
<evidence type="ECO:0000256" key="1">
    <source>
        <dbReference type="SAM" id="MobiDB-lite"/>
    </source>
</evidence>
<feature type="compositionally biased region" description="Basic and acidic residues" evidence="1">
    <location>
        <begin position="64"/>
        <end position="73"/>
    </location>
</feature>
<name>A0A915YGR0_9BACT</name>
<sequence>MKATAKKYKKPMMAVALFALLLVGYFTREKWLPFFQKDEVSPSNGVGQGGNTPPSTTANSNTVDKTRVLKQGDRGEAVKELQRLLNGKHKSNPPQVIPLLVEDGIFGTKTEIMLLKWTGKTAISINQLIIELAK</sequence>
<accession>A0A915YGR0</accession>
<proteinExistence type="predicted"/>
<dbReference type="InterPro" id="IPR036365">
    <property type="entry name" value="PGBD-like_sf"/>
</dbReference>
<feature type="compositionally biased region" description="Low complexity" evidence="1">
    <location>
        <begin position="51"/>
        <end position="62"/>
    </location>
</feature>
<dbReference type="RefSeq" id="WP_264788093.1">
    <property type="nucleotide sequence ID" value="NZ_AP026867.1"/>
</dbReference>
<dbReference type="Proteomes" id="UP001060919">
    <property type="component" value="Chromosome"/>
</dbReference>
<keyword evidence="3" id="KW-1185">Reference proteome</keyword>
<dbReference type="Gene3D" id="1.10.101.10">
    <property type="entry name" value="PGBD-like superfamily/PGBD"/>
    <property type="match status" value="1"/>
</dbReference>